<reference evidence="4" key="1">
    <citation type="submission" date="2022-03" db="EMBL/GenBank/DDBJ databases">
        <title>Draft genome sequence of Aduncisulcus paluster, a free-living microaerophilic Fornicata.</title>
        <authorList>
            <person name="Yuyama I."/>
            <person name="Kume K."/>
            <person name="Tamura T."/>
            <person name="Inagaki Y."/>
            <person name="Hashimoto T."/>
        </authorList>
    </citation>
    <scope>NUCLEOTIDE SEQUENCE</scope>
    <source>
        <strain evidence="4">NY0171</strain>
    </source>
</reference>
<dbReference type="PANTHER" id="PTHR12651:SF1">
    <property type="entry name" value="26S PROTEASOME NON-ATPASE REGULATORY SUBUNIT 9"/>
    <property type="match status" value="1"/>
</dbReference>
<evidence type="ECO:0000256" key="2">
    <source>
        <dbReference type="SAM" id="MobiDB-lite"/>
    </source>
</evidence>
<dbReference type="Proteomes" id="UP001057375">
    <property type="component" value="Unassembled WGS sequence"/>
</dbReference>
<feature type="compositionally biased region" description="Basic and acidic residues" evidence="2">
    <location>
        <begin position="188"/>
        <end position="197"/>
    </location>
</feature>
<dbReference type="InterPro" id="IPR035269">
    <property type="entry name" value="PSMD9"/>
</dbReference>
<dbReference type="InterPro" id="IPR040815">
    <property type="entry name" value="Nas2_N"/>
</dbReference>
<dbReference type="InterPro" id="IPR036034">
    <property type="entry name" value="PDZ_sf"/>
</dbReference>
<dbReference type="Pfam" id="PF18265">
    <property type="entry name" value="Nas2_N"/>
    <property type="match status" value="1"/>
</dbReference>
<dbReference type="SUPFAM" id="SSF50156">
    <property type="entry name" value="PDZ domain-like"/>
    <property type="match status" value="1"/>
</dbReference>
<dbReference type="GO" id="GO:0000502">
    <property type="term" value="C:proteasome complex"/>
    <property type="evidence" value="ECO:0007669"/>
    <property type="project" value="UniProtKB-KW"/>
</dbReference>
<evidence type="ECO:0000259" key="3">
    <source>
        <dbReference type="Pfam" id="PF18265"/>
    </source>
</evidence>
<evidence type="ECO:0000313" key="5">
    <source>
        <dbReference type="Proteomes" id="UP001057375"/>
    </source>
</evidence>
<dbReference type="PANTHER" id="PTHR12651">
    <property type="entry name" value="26S PROTEASOME NON-ATPASE REGULATORY SUBUNIT 9"/>
    <property type="match status" value="1"/>
</dbReference>
<organism evidence="4 5">
    <name type="scientific">Aduncisulcus paluster</name>
    <dbReference type="NCBI Taxonomy" id="2918883"/>
    <lineage>
        <taxon>Eukaryota</taxon>
        <taxon>Metamonada</taxon>
        <taxon>Carpediemonas-like organisms</taxon>
        <taxon>Aduncisulcus</taxon>
    </lineage>
</organism>
<keyword evidence="5" id="KW-1185">Reference proteome</keyword>
<evidence type="ECO:0000313" key="4">
    <source>
        <dbReference type="EMBL" id="GKT32420.1"/>
    </source>
</evidence>
<name>A0ABQ5KIS1_9EUKA</name>
<dbReference type="EMBL" id="BQXS01009984">
    <property type="protein sequence ID" value="GKT32420.1"/>
    <property type="molecule type" value="Genomic_DNA"/>
</dbReference>
<feature type="region of interest" description="Disordered" evidence="2">
    <location>
        <begin position="91"/>
        <end position="205"/>
    </location>
</feature>
<dbReference type="Gene3D" id="2.30.42.10">
    <property type="match status" value="1"/>
</dbReference>
<accession>A0ABQ5KIS1</accession>
<feature type="domain" description="Nas2 N-terminal" evidence="3">
    <location>
        <begin position="13"/>
        <end position="83"/>
    </location>
</feature>
<keyword evidence="1" id="KW-0143">Chaperone</keyword>
<comment type="caution">
    <text evidence="4">The sequence shown here is derived from an EMBL/GenBank/DDBJ whole genome shotgun (WGS) entry which is preliminary data.</text>
</comment>
<dbReference type="Gene3D" id="6.10.140.1710">
    <property type="match status" value="1"/>
</dbReference>
<gene>
    <name evidence="4" type="ORF">ADUPG1_006587</name>
</gene>
<sequence>MNIPSVEEELHQLDSKCSAIEKKLESLIEEDKCYPRKLTDADGFPISSLDIPHIRKIRNTIACLQNDHVAIKKQIESKLVILHDLYRQTESTNSGTSDLLKMEEEESSSVSENESSDESSSEGDIGFEGSLGSRRGSVNHEYSHDDPILSAHPSRTGSPMIGSLKQCTIREEVSESDDEERSNSMTSRSEDIIHSIEDPSSTLPTSSSDAFLADLVPFARIVRVDDNSPGHYAGLKNDDLIISFGDITKTIYGDVFDRSNLHKLGDIVKTAYETQSGVKVSVRRSIWVSGRQMQRIVTVTLNPQRWAGTGFTGIIVDRMKDESSAVMGLLR</sequence>
<proteinExistence type="predicted"/>
<protein>
    <submittedName>
        <fullName evidence="4">26S Proteasome non-ATPase regulatory subunit 9 like protein</fullName>
    </submittedName>
</protein>
<evidence type="ECO:0000256" key="1">
    <source>
        <dbReference type="ARBA" id="ARBA00023186"/>
    </source>
</evidence>
<keyword evidence="4" id="KW-0647">Proteasome</keyword>